<dbReference type="InterPro" id="IPR008906">
    <property type="entry name" value="HATC_C_dom"/>
</dbReference>
<keyword evidence="3" id="KW-1185">Reference proteome</keyword>
<evidence type="ECO:0000313" key="3">
    <source>
        <dbReference type="Proteomes" id="UP000475862"/>
    </source>
</evidence>
<dbReference type="EMBL" id="VYZN01000072">
    <property type="protein sequence ID" value="KAE9524125.1"/>
    <property type="molecule type" value="Genomic_DNA"/>
</dbReference>
<gene>
    <name evidence="2" type="ORF">AGLY_015490</name>
</gene>
<evidence type="ECO:0000313" key="2">
    <source>
        <dbReference type="EMBL" id="KAE9524125.1"/>
    </source>
</evidence>
<sequence length="175" mass="20199">MNEGTSKDSFLTLQLFSTSNGVEISQDMKSIFVDHLSQLIIWFEKYFQNENIDKFSWIQDPFNSTVPFEFTSTEEESLIELSCDNSLKTKFSSMDLTKFWISIKDEYPLLSDKAQRILIPFSTSYLCEAGFSAVAVIKSKYRTKINVEKEIRVAVSCLIPRFEKMCSDMQAHPSH</sequence>
<proteinExistence type="predicted"/>
<dbReference type="SUPFAM" id="SSF53098">
    <property type="entry name" value="Ribonuclease H-like"/>
    <property type="match status" value="1"/>
</dbReference>
<evidence type="ECO:0000259" key="1">
    <source>
        <dbReference type="Pfam" id="PF05699"/>
    </source>
</evidence>
<comment type="caution">
    <text evidence="2">The sequence shown here is derived from an EMBL/GenBank/DDBJ whole genome shotgun (WGS) entry which is preliminary data.</text>
</comment>
<dbReference type="PANTHER" id="PTHR45913">
    <property type="entry name" value="EPM2A-INTERACTING PROTEIN 1"/>
    <property type="match status" value="1"/>
</dbReference>
<reference evidence="2 3" key="1">
    <citation type="submission" date="2019-08" db="EMBL/GenBank/DDBJ databases">
        <title>The genome of the soybean aphid Biotype 1, its phylome, world population structure and adaptation to the North American continent.</title>
        <authorList>
            <person name="Giordano R."/>
            <person name="Donthu R.K."/>
            <person name="Hernandez A.G."/>
            <person name="Wright C.L."/>
            <person name="Zimin A.V."/>
        </authorList>
    </citation>
    <scope>NUCLEOTIDE SEQUENCE [LARGE SCALE GENOMIC DNA]</scope>
    <source>
        <tissue evidence="2">Whole aphids</tissue>
    </source>
</reference>
<organism evidence="2 3">
    <name type="scientific">Aphis glycines</name>
    <name type="common">Soybean aphid</name>
    <dbReference type="NCBI Taxonomy" id="307491"/>
    <lineage>
        <taxon>Eukaryota</taxon>
        <taxon>Metazoa</taxon>
        <taxon>Ecdysozoa</taxon>
        <taxon>Arthropoda</taxon>
        <taxon>Hexapoda</taxon>
        <taxon>Insecta</taxon>
        <taxon>Pterygota</taxon>
        <taxon>Neoptera</taxon>
        <taxon>Paraneoptera</taxon>
        <taxon>Hemiptera</taxon>
        <taxon>Sternorrhyncha</taxon>
        <taxon>Aphidomorpha</taxon>
        <taxon>Aphidoidea</taxon>
        <taxon>Aphididae</taxon>
        <taxon>Aphidini</taxon>
        <taxon>Aphis</taxon>
        <taxon>Aphis</taxon>
    </lineage>
</organism>
<accession>A0A6G0T1A0</accession>
<feature type="domain" description="HAT C-terminal dimerisation" evidence="1">
    <location>
        <begin position="88"/>
        <end position="149"/>
    </location>
</feature>
<dbReference type="AlphaFoldDB" id="A0A6G0T1A0"/>
<name>A0A6G0T1A0_APHGL</name>
<dbReference type="PANTHER" id="PTHR45913:SF19">
    <property type="entry name" value="LOW QUALITY PROTEIN: ZINC FINGER BED DOMAIN-CONTAINING PROTEIN 5-LIKE"/>
    <property type="match status" value="1"/>
</dbReference>
<dbReference type="InterPro" id="IPR012337">
    <property type="entry name" value="RNaseH-like_sf"/>
</dbReference>
<dbReference type="Proteomes" id="UP000475862">
    <property type="component" value="Unassembled WGS sequence"/>
</dbReference>
<dbReference type="GO" id="GO:0046983">
    <property type="term" value="F:protein dimerization activity"/>
    <property type="evidence" value="ECO:0007669"/>
    <property type="project" value="InterPro"/>
</dbReference>
<dbReference type="OrthoDB" id="6620462at2759"/>
<dbReference type="Pfam" id="PF05699">
    <property type="entry name" value="Dimer_Tnp_hAT"/>
    <property type="match status" value="1"/>
</dbReference>
<protein>
    <recommendedName>
        <fullName evidence="1">HAT C-terminal dimerisation domain-containing protein</fullName>
    </recommendedName>
</protein>